<reference evidence="3 4" key="1">
    <citation type="submission" date="2019-10" db="EMBL/GenBank/DDBJ databases">
        <title>New genus of Silvanigrellaceae.</title>
        <authorList>
            <person name="Pitt A."/>
            <person name="Hahn M.W."/>
        </authorList>
    </citation>
    <scope>NUCLEOTIDE SEQUENCE [LARGE SCALE GENOMIC DNA]</scope>
    <source>
        <strain evidence="3 4">33A1-SZDP</strain>
    </source>
</reference>
<accession>A0A833N1K9</accession>
<evidence type="ECO:0000313" key="3">
    <source>
        <dbReference type="EMBL" id="KAB8030920.1"/>
    </source>
</evidence>
<comment type="caution">
    <text evidence="3">The sequence shown here is derived from an EMBL/GenBank/DDBJ whole genome shotgun (WGS) entry which is preliminary data.</text>
</comment>
<feature type="domain" description="PPM-type phosphatase" evidence="2">
    <location>
        <begin position="147"/>
        <end position="377"/>
    </location>
</feature>
<evidence type="ECO:0000313" key="4">
    <source>
        <dbReference type="Proteomes" id="UP000442694"/>
    </source>
</evidence>
<dbReference type="PANTHER" id="PTHR43156">
    <property type="entry name" value="STAGE II SPORULATION PROTEIN E-RELATED"/>
    <property type="match status" value="1"/>
</dbReference>
<dbReference type="Pfam" id="PF07228">
    <property type="entry name" value="SpoIIE"/>
    <property type="match status" value="1"/>
</dbReference>
<dbReference type="InterPro" id="IPR036457">
    <property type="entry name" value="PPM-type-like_dom_sf"/>
</dbReference>
<evidence type="ECO:0000259" key="2">
    <source>
        <dbReference type="SMART" id="SM00331"/>
    </source>
</evidence>
<proteinExistence type="predicted"/>
<dbReference type="GO" id="GO:0016791">
    <property type="term" value="F:phosphatase activity"/>
    <property type="evidence" value="ECO:0007669"/>
    <property type="project" value="TreeGrafter"/>
</dbReference>
<dbReference type="Gene3D" id="3.60.40.10">
    <property type="entry name" value="PPM-type phosphatase domain"/>
    <property type="match status" value="1"/>
</dbReference>
<keyword evidence="1" id="KW-0378">Hydrolase</keyword>
<dbReference type="PANTHER" id="PTHR43156:SF2">
    <property type="entry name" value="STAGE II SPORULATION PROTEIN E"/>
    <property type="match status" value="1"/>
</dbReference>
<dbReference type="EMBL" id="WFLN01000006">
    <property type="protein sequence ID" value="KAB8030920.1"/>
    <property type="molecule type" value="Genomic_DNA"/>
</dbReference>
<protein>
    <submittedName>
        <fullName evidence="3">SpoIIE family protein phosphatase</fullName>
    </submittedName>
</protein>
<dbReference type="SMART" id="SM00331">
    <property type="entry name" value="PP2C_SIG"/>
    <property type="match status" value="1"/>
</dbReference>
<sequence length="379" mass="42848">MIIKIEDILESIKIPIAIFNEKDFNITNKNNDFSSLFKGISDNLIDIFLKVDLKNILSLPEKKFEYNCTLKKIKNVPFEFHINVISDEFSIIYGFNNMKIKENEYIMNSFSKMINDFNLLKEKQMKDSLEMASSIQKSLLPLPNLKVKNFSISSFYQSAVSIGGDWYNYYVNEKEAHIYIGDITGHGIGSALLAGVITGIYEKHLLKVINEKSDFPNPTLILNDFNKIILKLSNQKLVMTMLALVISKEKMNIISYSAAHNPPLLLKRSKLDSSGQIEIKLIGNSGSKLGYSENLNLTEQNISIEAGDILFAYTDGIIEGLSNGEEFGIKRLKDTLKNLFMQKIPVEEIMLQVKETILSSFDSRALEDDISAIAVEVLN</sequence>
<dbReference type="AlphaFoldDB" id="A0A833N1K9"/>
<evidence type="ECO:0000256" key="1">
    <source>
        <dbReference type="ARBA" id="ARBA00022801"/>
    </source>
</evidence>
<gene>
    <name evidence="3" type="ORF">GCL57_08080</name>
</gene>
<dbReference type="InterPro" id="IPR001932">
    <property type="entry name" value="PPM-type_phosphatase-like_dom"/>
</dbReference>
<dbReference type="RefSeq" id="WP_152212847.1">
    <property type="nucleotide sequence ID" value="NZ_WFLN01000006.1"/>
</dbReference>
<organism evidence="3 4">
    <name type="scientific">Fluviispira multicolorata</name>
    <dbReference type="NCBI Taxonomy" id="2654512"/>
    <lineage>
        <taxon>Bacteria</taxon>
        <taxon>Pseudomonadati</taxon>
        <taxon>Bdellovibrionota</taxon>
        <taxon>Oligoflexia</taxon>
        <taxon>Silvanigrellales</taxon>
        <taxon>Silvanigrellaceae</taxon>
        <taxon>Fluviispira</taxon>
    </lineage>
</organism>
<keyword evidence="4" id="KW-1185">Reference proteome</keyword>
<dbReference type="InterPro" id="IPR052016">
    <property type="entry name" value="Bact_Sigma-Reg"/>
</dbReference>
<name>A0A833N1K9_9BACT</name>
<dbReference type="Proteomes" id="UP000442694">
    <property type="component" value="Unassembled WGS sequence"/>
</dbReference>